<feature type="compositionally biased region" description="Pro residues" evidence="1">
    <location>
        <begin position="500"/>
        <end position="513"/>
    </location>
</feature>
<keyword evidence="3" id="KW-0418">Kinase</keyword>
<feature type="compositionally biased region" description="Low complexity" evidence="1">
    <location>
        <begin position="514"/>
        <end position="533"/>
    </location>
</feature>
<proteinExistence type="predicted"/>
<dbReference type="GO" id="GO:0005737">
    <property type="term" value="C:cytoplasm"/>
    <property type="evidence" value="ECO:0007669"/>
    <property type="project" value="TreeGrafter"/>
</dbReference>
<dbReference type="PANTHER" id="PTHR44167:SF24">
    <property type="entry name" value="SERINE_THREONINE-PROTEIN KINASE CHK2"/>
    <property type="match status" value="1"/>
</dbReference>
<organism evidence="3 4">
    <name type="scientific">Diplogelasinospora grovesii</name>
    <dbReference type="NCBI Taxonomy" id="303347"/>
    <lineage>
        <taxon>Eukaryota</taxon>
        <taxon>Fungi</taxon>
        <taxon>Dikarya</taxon>
        <taxon>Ascomycota</taxon>
        <taxon>Pezizomycotina</taxon>
        <taxon>Sordariomycetes</taxon>
        <taxon>Sordariomycetidae</taxon>
        <taxon>Sordariales</taxon>
        <taxon>Diplogelasinosporaceae</taxon>
        <taxon>Diplogelasinospora</taxon>
    </lineage>
</organism>
<dbReference type="AlphaFoldDB" id="A0AAN6MU51"/>
<dbReference type="EMBL" id="MU854174">
    <property type="protein sequence ID" value="KAK3933487.1"/>
    <property type="molecule type" value="Genomic_DNA"/>
</dbReference>
<evidence type="ECO:0000313" key="3">
    <source>
        <dbReference type="EMBL" id="KAK3933487.1"/>
    </source>
</evidence>
<dbReference type="Gene3D" id="1.10.510.10">
    <property type="entry name" value="Transferase(Phosphotransferase) domain 1"/>
    <property type="match status" value="1"/>
</dbReference>
<dbReference type="PROSITE" id="PS50011">
    <property type="entry name" value="PROTEIN_KINASE_DOM"/>
    <property type="match status" value="1"/>
</dbReference>
<accession>A0AAN6MU51</accession>
<dbReference type="InterPro" id="IPR011009">
    <property type="entry name" value="Kinase-like_dom_sf"/>
</dbReference>
<feature type="compositionally biased region" description="Low complexity" evidence="1">
    <location>
        <begin position="412"/>
        <end position="440"/>
    </location>
</feature>
<dbReference type="Proteomes" id="UP001303473">
    <property type="component" value="Unassembled WGS sequence"/>
</dbReference>
<evidence type="ECO:0000259" key="2">
    <source>
        <dbReference type="PROSITE" id="PS50011"/>
    </source>
</evidence>
<evidence type="ECO:0000256" key="1">
    <source>
        <dbReference type="SAM" id="MobiDB-lite"/>
    </source>
</evidence>
<feature type="domain" description="Protein kinase" evidence="2">
    <location>
        <begin position="13"/>
        <end position="306"/>
    </location>
</feature>
<keyword evidence="4" id="KW-1185">Reference proteome</keyword>
<dbReference type="InterPro" id="IPR000719">
    <property type="entry name" value="Prot_kinase_dom"/>
</dbReference>
<dbReference type="Pfam" id="PF00069">
    <property type="entry name" value="Pkinase"/>
    <property type="match status" value="1"/>
</dbReference>
<name>A0AAN6MU51_9PEZI</name>
<dbReference type="GO" id="GO:0004674">
    <property type="term" value="F:protein serine/threonine kinase activity"/>
    <property type="evidence" value="ECO:0007669"/>
    <property type="project" value="TreeGrafter"/>
</dbReference>
<dbReference type="SUPFAM" id="SSF56112">
    <property type="entry name" value="Protein kinase-like (PK-like)"/>
    <property type="match status" value="1"/>
</dbReference>
<sequence>MEEYKRQVAKFRNVENQLLGLGALGIESEKSTAYQTPSPTGCSYGYVPVASLNRGTKVLVRKVMRTDAWLPYVLIAGTDKEGTKAKIKTLKTIGHHNHLLDFVEAYDPSGSDPMVIMEFCPFPTLETLLASDSAIGYSSYVLWMSQTSDALAYLHENHLVFKELKPDRVYVRPGQRLAVVLSNYTANDLDDEQQTQMTKRFRAPEWLARPKLCENGPPPLVDIWSLGAIALLFYKQPVRFIPPSQDEEGSSMGGKNYVNQIQQDKKNAFSRFESDPFLSVISKMLEEEPDDRPTASECLQQLKDVLKAQKELRKHDDLHRLAAGRPNIGPSTGTMTAATGDVAAAQRLAQLASQQDQRGQRTASSSVIAGPSGHTPLPPGAPVISLNPVSLPSVETDDGGYENRPVCSGTQPASAAGSAARHHGAAPPSVRVPRSPIGGSSRRRSSSPLGPIPDPSLRISKRTRHASGSSAAAEFLGGAAGYPSGDSRLQPQLQYEPRPYLLPQPQCQPPQPQFEPQRQPQSQSQQPAQPQTPARKRPWESSTSSCPD</sequence>
<dbReference type="SMART" id="SM00220">
    <property type="entry name" value="S_TKc"/>
    <property type="match status" value="1"/>
</dbReference>
<reference evidence="4" key="1">
    <citation type="journal article" date="2023" name="Mol. Phylogenet. Evol.">
        <title>Genome-scale phylogeny and comparative genomics of the fungal order Sordariales.</title>
        <authorList>
            <person name="Hensen N."/>
            <person name="Bonometti L."/>
            <person name="Westerberg I."/>
            <person name="Brannstrom I.O."/>
            <person name="Guillou S."/>
            <person name="Cros-Aarteil S."/>
            <person name="Calhoun S."/>
            <person name="Haridas S."/>
            <person name="Kuo A."/>
            <person name="Mondo S."/>
            <person name="Pangilinan J."/>
            <person name="Riley R."/>
            <person name="LaButti K."/>
            <person name="Andreopoulos B."/>
            <person name="Lipzen A."/>
            <person name="Chen C."/>
            <person name="Yan M."/>
            <person name="Daum C."/>
            <person name="Ng V."/>
            <person name="Clum A."/>
            <person name="Steindorff A."/>
            <person name="Ohm R.A."/>
            <person name="Martin F."/>
            <person name="Silar P."/>
            <person name="Natvig D.O."/>
            <person name="Lalanne C."/>
            <person name="Gautier V."/>
            <person name="Ament-Velasquez S.L."/>
            <person name="Kruys A."/>
            <person name="Hutchinson M.I."/>
            <person name="Powell A.J."/>
            <person name="Barry K."/>
            <person name="Miller A.N."/>
            <person name="Grigoriev I.V."/>
            <person name="Debuchy R."/>
            <person name="Gladieux P."/>
            <person name="Hiltunen Thoren M."/>
            <person name="Johannesson H."/>
        </authorList>
    </citation>
    <scope>NUCLEOTIDE SEQUENCE [LARGE SCALE GENOMIC DNA]</scope>
    <source>
        <strain evidence="4">CBS 340.73</strain>
    </source>
</reference>
<feature type="region of interest" description="Disordered" evidence="1">
    <location>
        <begin position="350"/>
        <end position="548"/>
    </location>
</feature>
<dbReference type="GO" id="GO:0044773">
    <property type="term" value="P:mitotic DNA damage checkpoint signaling"/>
    <property type="evidence" value="ECO:0007669"/>
    <property type="project" value="TreeGrafter"/>
</dbReference>
<gene>
    <name evidence="3" type="ORF">QBC46DRAFT_348569</name>
</gene>
<keyword evidence="3" id="KW-0808">Transferase</keyword>
<protein>
    <submittedName>
        <fullName evidence="3">Kinase-like domain-containing protein</fullName>
    </submittedName>
</protein>
<feature type="region of interest" description="Disordered" evidence="1">
    <location>
        <begin position="316"/>
        <end position="336"/>
    </location>
</feature>
<comment type="caution">
    <text evidence="3">The sequence shown here is derived from an EMBL/GenBank/DDBJ whole genome shotgun (WGS) entry which is preliminary data.</text>
</comment>
<evidence type="ECO:0000313" key="4">
    <source>
        <dbReference type="Proteomes" id="UP001303473"/>
    </source>
</evidence>
<dbReference type="PANTHER" id="PTHR44167">
    <property type="entry name" value="OVARIAN-SPECIFIC SERINE/THREONINE-PROTEIN KINASE LOK-RELATED"/>
    <property type="match status" value="1"/>
</dbReference>
<dbReference type="GO" id="GO:0005524">
    <property type="term" value="F:ATP binding"/>
    <property type="evidence" value="ECO:0007669"/>
    <property type="project" value="InterPro"/>
</dbReference>
<dbReference type="GO" id="GO:0005634">
    <property type="term" value="C:nucleus"/>
    <property type="evidence" value="ECO:0007669"/>
    <property type="project" value="TreeGrafter"/>
</dbReference>